<keyword evidence="6 9" id="KW-1133">Transmembrane helix</keyword>
<dbReference type="Pfam" id="PF00690">
    <property type="entry name" value="Cation_ATPase_N"/>
    <property type="match status" value="1"/>
</dbReference>
<dbReference type="EMBL" id="JBHSKX010000001">
    <property type="protein sequence ID" value="MFC5366941.1"/>
    <property type="molecule type" value="Genomic_DNA"/>
</dbReference>
<dbReference type="SUPFAM" id="SSF81665">
    <property type="entry name" value="Calcium ATPase, transmembrane domain M"/>
    <property type="match status" value="1"/>
</dbReference>
<evidence type="ECO:0000256" key="3">
    <source>
        <dbReference type="ARBA" id="ARBA00022741"/>
    </source>
</evidence>
<dbReference type="InterPro" id="IPR059000">
    <property type="entry name" value="ATPase_P-type_domA"/>
</dbReference>
<feature type="domain" description="Cation-transporting P-type ATPase N-terminal" evidence="10">
    <location>
        <begin position="9"/>
        <end position="82"/>
    </location>
</feature>
<dbReference type="SUPFAM" id="SSF81653">
    <property type="entry name" value="Calcium ATPase, transduction domain A"/>
    <property type="match status" value="1"/>
</dbReference>
<dbReference type="PANTHER" id="PTHR42861">
    <property type="entry name" value="CALCIUM-TRANSPORTING ATPASE"/>
    <property type="match status" value="1"/>
</dbReference>
<dbReference type="InterPro" id="IPR023299">
    <property type="entry name" value="ATPase_P-typ_cyto_dom_N"/>
</dbReference>
<dbReference type="Gene3D" id="3.40.50.1000">
    <property type="entry name" value="HAD superfamily/HAD-like"/>
    <property type="match status" value="1"/>
</dbReference>
<feature type="transmembrane region" description="Helical" evidence="9">
    <location>
        <begin position="86"/>
        <end position="102"/>
    </location>
</feature>
<dbReference type="NCBIfam" id="TIGR01494">
    <property type="entry name" value="ATPase_P-type"/>
    <property type="match status" value="2"/>
</dbReference>
<reference evidence="11 12" key="1">
    <citation type="journal article" date="2019" name="Int. J. Syst. Evol. Microbiol.">
        <title>The Global Catalogue of Microorganisms (GCM) 10K type strain sequencing project: providing services to taxonomists for standard genome sequencing and annotation.</title>
        <authorList>
            <consortium name="The Broad Institute Genomics Platform"/>
            <consortium name="The Broad Institute Genome Sequencing Center for Infectious Disease"/>
            <person name="Wu L."/>
            <person name="Ma J."/>
        </authorList>
    </citation>
    <scope>NUCLEOTIDE SEQUENCE [LARGE SCALE GENOMIC DNA]</scope>
    <source>
        <strain evidence="11 12">CGMCC 1.12237</strain>
    </source>
</reference>
<dbReference type="SUPFAM" id="SSF56784">
    <property type="entry name" value="HAD-like"/>
    <property type="match status" value="1"/>
</dbReference>
<dbReference type="InterPro" id="IPR008250">
    <property type="entry name" value="ATPase_P-typ_transduc_dom_A_sf"/>
</dbReference>
<dbReference type="InterPro" id="IPR044492">
    <property type="entry name" value="P_typ_ATPase_HD_dom"/>
</dbReference>
<dbReference type="FunFam" id="3.40.50.1000:FF:000028">
    <property type="entry name" value="Calcium-transporting P-type ATPase, putative"/>
    <property type="match status" value="1"/>
</dbReference>
<dbReference type="GO" id="GO:0016020">
    <property type="term" value="C:membrane"/>
    <property type="evidence" value="ECO:0007669"/>
    <property type="project" value="UniProtKB-SubCell"/>
</dbReference>
<feature type="transmembrane region" description="Helical" evidence="9">
    <location>
        <begin position="250"/>
        <end position="267"/>
    </location>
</feature>
<protein>
    <submittedName>
        <fullName evidence="11">Cation-translocating P-type ATPase</fullName>
    </submittedName>
</protein>
<evidence type="ECO:0000256" key="6">
    <source>
        <dbReference type="ARBA" id="ARBA00022989"/>
    </source>
</evidence>
<evidence type="ECO:0000256" key="4">
    <source>
        <dbReference type="ARBA" id="ARBA00022840"/>
    </source>
</evidence>
<evidence type="ECO:0000256" key="7">
    <source>
        <dbReference type="ARBA" id="ARBA00023136"/>
    </source>
</evidence>
<dbReference type="Pfam" id="PF00689">
    <property type="entry name" value="Cation_ATPase_C"/>
    <property type="match status" value="1"/>
</dbReference>
<keyword evidence="3" id="KW-0547">Nucleotide-binding</keyword>
<dbReference type="Gene3D" id="1.20.1110.10">
    <property type="entry name" value="Calcium-transporting ATPase, transmembrane domain"/>
    <property type="match status" value="1"/>
</dbReference>
<keyword evidence="5" id="KW-1278">Translocase</keyword>
<dbReference type="InterPro" id="IPR001757">
    <property type="entry name" value="P_typ_ATPase"/>
</dbReference>
<dbReference type="Gene3D" id="3.40.1110.10">
    <property type="entry name" value="Calcium-transporting ATPase, cytoplasmic domain N"/>
    <property type="match status" value="1"/>
</dbReference>
<evidence type="ECO:0000256" key="2">
    <source>
        <dbReference type="ARBA" id="ARBA00022692"/>
    </source>
</evidence>
<name>A0ABD5RAQ0_9EURY</name>
<organism evidence="11 12">
    <name type="scientific">Salinirubrum litoreum</name>
    <dbReference type="NCBI Taxonomy" id="1126234"/>
    <lineage>
        <taxon>Archaea</taxon>
        <taxon>Methanobacteriati</taxon>
        <taxon>Methanobacteriota</taxon>
        <taxon>Stenosarchaea group</taxon>
        <taxon>Halobacteria</taxon>
        <taxon>Halobacteriales</taxon>
        <taxon>Haloferacaceae</taxon>
        <taxon>Salinirubrum</taxon>
    </lineage>
</organism>
<proteinExistence type="predicted"/>
<dbReference type="PRINTS" id="PR00121">
    <property type="entry name" value="NAKATPASE"/>
</dbReference>
<dbReference type="SFLD" id="SFLDF00027">
    <property type="entry name" value="p-type_atpase"/>
    <property type="match status" value="1"/>
</dbReference>
<feature type="transmembrane region" description="Helical" evidence="9">
    <location>
        <begin position="803"/>
        <end position="826"/>
    </location>
</feature>
<evidence type="ECO:0000259" key="10">
    <source>
        <dbReference type="SMART" id="SM00831"/>
    </source>
</evidence>
<evidence type="ECO:0000256" key="5">
    <source>
        <dbReference type="ARBA" id="ARBA00022967"/>
    </source>
</evidence>
<keyword evidence="4" id="KW-0067">ATP-binding</keyword>
<dbReference type="GO" id="GO:0005524">
    <property type="term" value="F:ATP binding"/>
    <property type="evidence" value="ECO:0007669"/>
    <property type="project" value="UniProtKB-KW"/>
</dbReference>
<feature type="compositionally biased region" description="Low complexity" evidence="8">
    <location>
        <begin position="502"/>
        <end position="515"/>
    </location>
</feature>
<dbReference type="Pfam" id="PF00122">
    <property type="entry name" value="E1-E2_ATPase"/>
    <property type="match status" value="1"/>
</dbReference>
<gene>
    <name evidence="11" type="ORF">ACFPJ5_08305</name>
</gene>
<sequence length="898" mass="94554">MSQRDDRLSPHSTPIDDLLDALDTDESGLDDDAVETRRERFGKNELESDAGRSPLSILVGQFANALIAVLVVAALLSAAVGNVVDAVLILVIVLADGVFGFVQDYRAEQSIQALSKLAQPTIRVRRDGTEREIDAADLVPGDVILLSEGDTVPADARLLETASLEVDEAALTGESVPVSKATGRLSADTDLAERSNTVYRGTNVTRGSGVAVVVHTGMDTEMGAIAGELLGVEDRDTPFQADVDTLGRRLGIGVLALSALLVPLLVWRGTDLLTAGLTAVSLAVAAIPEGLPAVVTLTLAVGVRAMADENALVRSLPVVESLGSVDVVCTDKTGTLTEGRMRVTRLWVPDRALAPADVDVDGSDATPNGARAALDDQLDRLLRTGVLCNDAEVDSGDPTERALLVAADTAGLDAEAIRRAAPRTDEAPFSAERRRMATRHDDTIYVKGAPEAVLDRSARLLTPEGVVELDDERRETIRARVDAFGDDALRVLGFAYREATAADDAGTETAETDASATDETETGDSTIAESDLIFVGLQGMLDPPRPEVKAAIAETRSAGIDVKMITGDNARTAAAIAGQLGLLEDDASVSSAVVTGRQLESFSDDELAEVVDETDVFARAAPSHKVRILDALQSAGHTVAMTGDGVNDAPALKSADVGIAMGERGTDVAKTTSDVILLDDNYATITAAIRRGRTIFDNIWKFVAYLLSANVAEVLLVLLASLLGYLILPPVQLLWINLLTDGLPALAIGTDPESGDVMAHDPRDRAEGVIDRPMLGFVGGAGLTATAVMLGVMFLALDGAADATRYAVTMVFTGFVVLEFGKLFVVRWLKGTSPLSNRWLSLAVVVSFVLQLAVLYTPLRTYFGTVALSLSDWGLLAGAVAVALPLFLLSAVVSKRLG</sequence>
<dbReference type="SUPFAM" id="SSF81660">
    <property type="entry name" value="Metal cation-transporting ATPase, ATP-binding domain N"/>
    <property type="match status" value="1"/>
</dbReference>
<dbReference type="InterPro" id="IPR036412">
    <property type="entry name" value="HAD-like_sf"/>
</dbReference>
<keyword evidence="2 9" id="KW-0812">Transmembrane</keyword>
<keyword evidence="7 9" id="KW-0472">Membrane</keyword>
<accession>A0ABD5RAQ0</accession>
<dbReference type="InterPro" id="IPR023214">
    <property type="entry name" value="HAD_sf"/>
</dbReference>
<dbReference type="SFLD" id="SFLDS00003">
    <property type="entry name" value="Haloacid_Dehalogenase"/>
    <property type="match status" value="1"/>
</dbReference>
<evidence type="ECO:0000313" key="11">
    <source>
        <dbReference type="EMBL" id="MFC5366941.1"/>
    </source>
</evidence>
<dbReference type="Gene3D" id="2.70.150.10">
    <property type="entry name" value="Calcium-transporting ATPase, cytoplasmic transduction domain A"/>
    <property type="match status" value="1"/>
</dbReference>
<dbReference type="Proteomes" id="UP001596201">
    <property type="component" value="Unassembled WGS sequence"/>
</dbReference>
<feature type="transmembrane region" description="Helical" evidence="9">
    <location>
        <begin position="62"/>
        <end position="80"/>
    </location>
</feature>
<evidence type="ECO:0000256" key="1">
    <source>
        <dbReference type="ARBA" id="ARBA00004141"/>
    </source>
</evidence>
<comment type="caution">
    <text evidence="11">The sequence shown here is derived from an EMBL/GenBank/DDBJ whole genome shotgun (WGS) entry which is preliminary data.</text>
</comment>
<dbReference type="InterPro" id="IPR018303">
    <property type="entry name" value="ATPase_P-typ_P_site"/>
</dbReference>
<dbReference type="InterPro" id="IPR004014">
    <property type="entry name" value="ATPase_P-typ_cation-transptr_N"/>
</dbReference>
<feature type="region of interest" description="Disordered" evidence="8">
    <location>
        <begin position="1"/>
        <end position="32"/>
    </location>
</feature>
<evidence type="ECO:0000256" key="8">
    <source>
        <dbReference type="SAM" id="MobiDB-lite"/>
    </source>
</evidence>
<dbReference type="InterPro" id="IPR006068">
    <property type="entry name" value="ATPase_P-typ_cation-transptr_C"/>
</dbReference>
<comment type="subcellular location">
    <subcellularLocation>
        <location evidence="1">Membrane</location>
        <topology evidence="1">Multi-pass membrane protein</topology>
    </subcellularLocation>
</comment>
<evidence type="ECO:0000256" key="9">
    <source>
        <dbReference type="SAM" id="Phobius"/>
    </source>
</evidence>
<feature type="region of interest" description="Disordered" evidence="8">
    <location>
        <begin position="502"/>
        <end position="525"/>
    </location>
</feature>
<feature type="compositionally biased region" description="Acidic residues" evidence="8">
    <location>
        <begin position="17"/>
        <end position="32"/>
    </location>
</feature>
<dbReference type="SMART" id="SM00831">
    <property type="entry name" value="Cation_ATPase_N"/>
    <property type="match status" value="1"/>
</dbReference>
<keyword evidence="12" id="KW-1185">Reference proteome</keyword>
<dbReference type="SFLD" id="SFLDG00002">
    <property type="entry name" value="C1.7:_P-type_atpase_like"/>
    <property type="match status" value="1"/>
</dbReference>
<evidence type="ECO:0000313" key="12">
    <source>
        <dbReference type="Proteomes" id="UP001596201"/>
    </source>
</evidence>
<feature type="transmembrane region" description="Helical" evidence="9">
    <location>
        <begin position="838"/>
        <end position="858"/>
    </location>
</feature>
<dbReference type="AlphaFoldDB" id="A0ABD5RAQ0"/>
<dbReference type="PROSITE" id="PS00154">
    <property type="entry name" value="ATPASE_E1_E2"/>
    <property type="match status" value="1"/>
</dbReference>
<feature type="transmembrane region" description="Helical" evidence="9">
    <location>
        <begin position="773"/>
        <end position="797"/>
    </location>
</feature>
<dbReference type="Pfam" id="PF13246">
    <property type="entry name" value="Cation_ATPase"/>
    <property type="match status" value="1"/>
</dbReference>
<feature type="transmembrane region" description="Helical" evidence="9">
    <location>
        <begin position="873"/>
        <end position="893"/>
    </location>
</feature>
<dbReference type="InterPro" id="IPR023298">
    <property type="entry name" value="ATPase_P-typ_TM_dom_sf"/>
</dbReference>
<dbReference type="RefSeq" id="WP_227227727.1">
    <property type="nucleotide sequence ID" value="NZ_JAJCVJ010000001.1"/>
</dbReference>
<dbReference type="PRINTS" id="PR00119">
    <property type="entry name" value="CATATPASE"/>
</dbReference>
<feature type="transmembrane region" description="Helical" evidence="9">
    <location>
        <begin position="702"/>
        <end position="728"/>
    </location>
</feature>